<dbReference type="GeneID" id="89499719"/>
<dbReference type="RefSeq" id="WP_003390446.1">
    <property type="nucleotide sequence ID" value="NZ_APBN01000011.1"/>
</dbReference>
<protein>
    <recommendedName>
        <fullName evidence="1">Na+-translocating membrane potential-generating system MpsC domain-containing protein</fullName>
    </recommendedName>
</protein>
<sequence>METNVQRDLSSYIGRVLRDHFGKGPESVFVTLGHTFITCYLRNFLSPMERVLLEQDQIVTILQTRDLLMKNLLPEITAYLKIATGVEIREVYYDWGLHNRSGIIVALTSEPLPHAGEIAEAFTGKEQLHEEIEKISIQVEKIPEEMFSYKLNMRTILVVRNGILVAIEKEFIRLGFSESLRIAKRQLEKGMLHNDLHFESILGTKVVDLFVDWDFGRDKSVIVFIVNPTS</sequence>
<dbReference type="OrthoDB" id="2677857at2"/>
<dbReference type="STRING" id="1300222.I532_19981"/>
<evidence type="ECO:0000259" key="1">
    <source>
        <dbReference type="Pfam" id="PF10057"/>
    </source>
</evidence>
<gene>
    <name evidence="2" type="ORF">I532_19981</name>
</gene>
<dbReference type="PATRIC" id="fig|1300222.3.peg.4199"/>
<feature type="domain" description="Na+-translocating membrane potential-generating system MpsC" evidence="1">
    <location>
        <begin position="4"/>
        <end position="107"/>
    </location>
</feature>
<dbReference type="EMBL" id="APBN01000011">
    <property type="protein sequence ID" value="EMT50920.1"/>
    <property type="molecule type" value="Genomic_DNA"/>
</dbReference>
<evidence type="ECO:0000313" key="3">
    <source>
        <dbReference type="Proteomes" id="UP000012081"/>
    </source>
</evidence>
<comment type="caution">
    <text evidence="2">The sequence shown here is derived from an EMBL/GenBank/DDBJ whole genome shotgun (WGS) entry which is preliminary data.</text>
</comment>
<dbReference type="InterPro" id="IPR018745">
    <property type="entry name" value="MpsC"/>
</dbReference>
<accession>M8E635</accession>
<dbReference type="Proteomes" id="UP000012081">
    <property type="component" value="Unassembled WGS sequence"/>
</dbReference>
<name>M8E635_9BACL</name>
<dbReference type="Pfam" id="PF10057">
    <property type="entry name" value="MpsC"/>
    <property type="match status" value="2"/>
</dbReference>
<keyword evidence="3" id="KW-1185">Reference proteome</keyword>
<feature type="domain" description="Na+-translocating membrane potential-generating system MpsC" evidence="1">
    <location>
        <begin position="138"/>
        <end position="226"/>
    </location>
</feature>
<proteinExistence type="predicted"/>
<reference evidence="2 3" key="1">
    <citation type="submission" date="2013-03" db="EMBL/GenBank/DDBJ databases">
        <title>Assembly of a new bacterial strain Brevibacillus borstelensis AK1.</title>
        <authorList>
            <person name="Rajan I."/>
            <person name="PoliReddy D."/>
            <person name="Sugumar T."/>
            <person name="Rathinam K."/>
            <person name="Alqarawi S."/>
            <person name="Khalil A.B."/>
            <person name="Sivakumar N."/>
        </authorList>
    </citation>
    <scope>NUCLEOTIDE SEQUENCE [LARGE SCALE GENOMIC DNA]</scope>
    <source>
        <strain evidence="2 3">AK1</strain>
    </source>
</reference>
<evidence type="ECO:0000313" key="2">
    <source>
        <dbReference type="EMBL" id="EMT50920.1"/>
    </source>
</evidence>
<organism evidence="2 3">
    <name type="scientific">Brevibacillus borstelensis AK1</name>
    <dbReference type="NCBI Taxonomy" id="1300222"/>
    <lineage>
        <taxon>Bacteria</taxon>
        <taxon>Bacillati</taxon>
        <taxon>Bacillota</taxon>
        <taxon>Bacilli</taxon>
        <taxon>Bacillales</taxon>
        <taxon>Paenibacillaceae</taxon>
        <taxon>Brevibacillus</taxon>
    </lineage>
</organism>
<dbReference type="AlphaFoldDB" id="M8E635"/>